<dbReference type="InterPro" id="IPR027417">
    <property type="entry name" value="P-loop_NTPase"/>
</dbReference>
<accession>A0A9Q1BU79</accession>
<organism evidence="4 5">
    <name type="scientific">Holothuria leucospilota</name>
    <name type="common">Black long sea cucumber</name>
    <name type="synonym">Mertensiothuria leucospilota</name>
    <dbReference type="NCBI Taxonomy" id="206669"/>
    <lineage>
        <taxon>Eukaryota</taxon>
        <taxon>Metazoa</taxon>
        <taxon>Echinodermata</taxon>
        <taxon>Eleutherozoa</taxon>
        <taxon>Echinozoa</taxon>
        <taxon>Holothuroidea</taxon>
        <taxon>Aspidochirotacea</taxon>
        <taxon>Aspidochirotida</taxon>
        <taxon>Holothuriidae</taxon>
        <taxon>Holothuria</taxon>
    </lineage>
</organism>
<dbReference type="Proteomes" id="UP001152320">
    <property type="component" value="Chromosome 12"/>
</dbReference>
<dbReference type="PROSITE" id="PS51717">
    <property type="entry name" value="G_VLIG"/>
    <property type="match status" value="1"/>
</dbReference>
<dbReference type="SUPFAM" id="SSF52540">
    <property type="entry name" value="P-loop containing nucleoside triphosphate hydrolases"/>
    <property type="match status" value="1"/>
</dbReference>
<dbReference type="Pfam" id="PF25496">
    <property type="entry name" value="URGCP"/>
    <property type="match status" value="1"/>
</dbReference>
<dbReference type="EMBL" id="JAIZAY010000012">
    <property type="protein sequence ID" value="KAJ8032676.1"/>
    <property type="molecule type" value="Genomic_DNA"/>
</dbReference>
<evidence type="ECO:0000259" key="3">
    <source>
        <dbReference type="PROSITE" id="PS51717"/>
    </source>
</evidence>
<keyword evidence="5" id="KW-1185">Reference proteome</keyword>
<protein>
    <submittedName>
        <fullName evidence="4">Interferon-induced very large GTPase 1</fullName>
    </submittedName>
</protein>
<dbReference type="InterPro" id="IPR052986">
    <property type="entry name" value="VLIG_GTPase"/>
</dbReference>
<dbReference type="PANTHER" id="PTHR14819:SF25">
    <property type="entry name" value="CHROMOSOME UNDETERMINED SCAFFOLD_52, WHOLE GENOME SHOTGUN SEQUENCE"/>
    <property type="match status" value="1"/>
</dbReference>
<feature type="domain" description="DED" evidence="2">
    <location>
        <begin position="1"/>
        <end position="78"/>
    </location>
</feature>
<sequence length="1729" mass="199532">MLLKVGENLTSHNVEELASLAEFSAREKDDIRLHSGNKSLYLFQRLEEKDKLHQNNVLWLHSNLVKLQNKKAAKIVSNYVEGTVETMDFPNEPESSSSNDSDECGSFQEFLVKLGLQSQFPGKLTLKSLLKVKDVPNTDDYMEIFWQKLTSLDYRAGFPEHSLSNRYSMRDFIFSVLHCSDDFVRQDILEKMSACQLAVPIVLKGVDGVSTTFLLWALRRITKKWKGSLESLAIEQPIVSYPVFTVSVLRIGEVRVSKSQVLNVMLSSSQGYASHSYFLTHEKDIVKPKFSQGTIECAWFQPMHGNDKEIFKEMIAFLNLRGDCRNYQAQRKFACESSNLTIAFIETEKRKENVEVIREIKANCKNFLFIAVKKDKSGKHKSQKVYYPTYTDNWLFVKVIQMDVLSRRICHIVSEVCCSEDQRNYICLKALPKRVNETIQDDESKQVCKKAYELVLNLLEVTKTNDILKFKESCFPVQHVWKDFVNIDKDVVNENHESFEHQQEHILSEKKAKRELQLKICLSEAMKKYYEIITVSKDSSSFLHYIFGFLQDQIYQLVSVNTNLDLDKILQLERAIREQQLAPKATKFGRASNAVSEGELRADQTLQNMKAECSKLHRKCRAKTLGCEHFLRELGQLYEAFKELKHPQNPNNLDSSDITLLPELAANLVNEMHSLEILDGDTGSVPLTWVTSVLDTLTRKLGDPKVLVLSVIGVQSSGKSTFLNSMFGLRFPVRAGRCTRGLFIRFLDIEQTLAQKLGCKYLIVVDTEGIRSLEHEDRRFDNELVTLALSIANVTIFNIEGENVGPDMTGILQIAAHALMRMKEVDLECHCRIVQQRVSDLTAGVRNKVNTEKIMESLDHATKIAAEEEGLEGRYQLFADVVDLRVDANLQYIPCLWTGGMSPPNHLYSETVSKIKAQLFKDIREGHIVSHFTLSTFTQRVVDVWKAVKEEDFVFRFQDSVKAVDFNKFCLEYNKWIAKMRTFMVTCTNDLLYQIDHKLREETNEELDFEKLKQTLCSKVDSQRQTLTRSVQNFIATHVRRNTMQRYEKVFLHEVSIALKDIENHALSVLTDEYELQKLKSTKNLTNFKAKWRQRFSVEAKKVASLMSVEERAHGNHRSVFETHWNNWKDMVDKECEGRKLQMTFTSLQTLCEKLLVRITRDMAVGSEIKTLMSLEGGIDKHKELPSDCSKYIHTKFVKSWIRLKLLSKGKSSSDINAKTEEQLIRDERKEAVDYIQRVIKEKFDNMKDKQSKKPFDVNIYQLMIQSTLNQLSGKHGNLKPPHSIIAKSLLCISGKSLEWLYQNEALHGNNYSALVEEEKEMAFTDFVAFCNGHSLASRAAKFVYYMMEPLLLRQFDEQLRGPKNRVHTFSKNICEMPWDALYVIAKNSPDSVCNIFESLFFEPLQSSYLRAKREEIDRMNAMTHKHQVKANSFVSELIKKLERYEKESISLTEWGRKLLNDVGFTHSPLLGELYDIKDIAIVSAQLKNVFTTDLIRKLMSKLSSLSDSGYLEHDYFRNSDSFHCSKVCPMCKAPCDNQLQDHTEHFSHLHRPRGFKGATYATTQKLVIEDCSASILSRTSEFRYQHREYLCHRYKDVIPDWTIRPSSDDPGKVFWQWLFVMSNHYVAALYNCNPADIPKSWYDITKEEALESLQKDKRLKTSGRFHLLLPPSVTMESSGSSLLEESWVNTPNRSFTSLVRECEANPEYLEDRAPWVISPFHPFEHVNI</sequence>
<proteinExistence type="inferred from homology"/>
<comment type="similarity">
    <text evidence="1">Belongs to the TRAFAC class dynamin-like GTPase superfamily. Very large inducible GTPase (VLIG) family.</text>
</comment>
<name>A0A9Q1BU79_HOLLE</name>
<evidence type="ECO:0000313" key="5">
    <source>
        <dbReference type="Proteomes" id="UP001152320"/>
    </source>
</evidence>
<dbReference type="InterPro" id="IPR057365">
    <property type="entry name" value="URGCP"/>
</dbReference>
<gene>
    <name evidence="4" type="ORF">HOLleu_26266</name>
</gene>
<dbReference type="PROSITE" id="PS50168">
    <property type="entry name" value="DED"/>
    <property type="match status" value="1"/>
</dbReference>
<dbReference type="Gene3D" id="3.40.50.300">
    <property type="entry name" value="P-loop containing nucleotide triphosphate hydrolases"/>
    <property type="match status" value="1"/>
</dbReference>
<reference evidence="4" key="1">
    <citation type="submission" date="2021-10" db="EMBL/GenBank/DDBJ databases">
        <title>Tropical sea cucumber genome reveals ecological adaptation and Cuvierian tubules defense mechanism.</title>
        <authorList>
            <person name="Chen T."/>
        </authorList>
    </citation>
    <scope>NUCLEOTIDE SEQUENCE</scope>
    <source>
        <strain evidence="4">Nanhai2018</strain>
        <tissue evidence="4">Muscle</tissue>
    </source>
</reference>
<dbReference type="OrthoDB" id="1597724at2759"/>
<dbReference type="InterPro" id="IPR011029">
    <property type="entry name" value="DEATH-like_dom_sf"/>
</dbReference>
<dbReference type="InterPro" id="IPR030383">
    <property type="entry name" value="G_VLIG_dom"/>
</dbReference>
<dbReference type="GO" id="GO:0005525">
    <property type="term" value="F:GTP binding"/>
    <property type="evidence" value="ECO:0007669"/>
    <property type="project" value="InterPro"/>
</dbReference>
<dbReference type="Pfam" id="PF25683">
    <property type="entry name" value="URGCP_GTPase"/>
    <property type="match status" value="1"/>
</dbReference>
<evidence type="ECO:0000256" key="1">
    <source>
        <dbReference type="ARBA" id="ARBA00006828"/>
    </source>
</evidence>
<comment type="caution">
    <text evidence="4">The sequence shown here is derived from an EMBL/GenBank/DDBJ whole genome shotgun (WGS) entry which is preliminary data.</text>
</comment>
<dbReference type="PANTHER" id="PTHR14819">
    <property type="entry name" value="GTP-BINDING"/>
    <property type="match status" value="1"/>
</dbReference>
<dbReference type="InterPro" id="IPR001875">
    <property type="entry name" value="DED_dom"/>
</dbReference>
<dbReference type="GO" id="GO:0042981">
    <property type="term" value="P:regulation of apoptotic process"/>
    <property type="evidence" value="ECO:0007669"/>
    <property type="project" value="InterPro"/>
</dbReference>
<evidence type="ECO:0000313" key="4">
    <source>
        <dbReference type="EMBL" id="KAJ8032676.1"/>
    </source>
</evidence>
<dbReference type="Gene3D" id="1.10.533.10">
    <property type="entry name" value="Death Domain, Fas"/>
    <property type="match status" value="1"/>
</dbReference>
<feature type="domain" description="VLIG-type G" evidence="3">
    <location>
        <begin position="703"/>
        <end position="945"/>
    </location>
</feature>
<evidence type="ECO:0000259" key="2">
    <source>
        <dbReference type="PROSITE" id="PS50168"/>
    </source>
</evidence>